<dbReference type="InterPro" id="IPR027417">
    <property type="entry name" value="P-loop_NTPase"/>
</dbReference>
<accession>A0ABR1FGS0</accession>
<feature type="compositionally biased region" description="Basic and acidic residues" evidence="7">
    <location>
        <begin position="958"/>
        <end position="967"/>
    </location>
</feature>
<dbReference type="PANTHER" id="PTHR11638">
    <property type="entry name" value="ATP-DEPENDENT CLP PROTEASE"/>
    <property type="match status" value="1"/>
</dbReference>
<protein>
    <submittedName>
        <fullName evidence="10">Chaperone ATPase</fullName>
    </submittedName>
</protein>
<keyword evidence="6" id="KW-0175">Coiled coil</keyword>
<dbReference type="InterPro" id="IPR019489">
    <property type="entry name" value="Clp_ATPase_C"/>
</dbReference>
<keyword evidence="3" id="KW-0067">ATP-binding</keyword>
<dbReference type="PROSITE" id="PS51903">
    <property type="entry name" value="CLP_R"/>
    <property type="match status" value="1"/>
</dbReference>
<dbReference type="Gene3D" id="1.10.8.60">
    <property type="match status" value="1"/>
</dbReference>
<dbReference type="CDD" id="cd19499">
    <property type="entry name" value="RecA-like_ClpB_Hsp104-like"/>
    <property type="match status" value="1"/>
</dbReference>
<evidence type="ECO:0000313" key="10">
    <source>
        <dbReference type="EMBL" id="KAK7230542.1"/>
    </source>
</evidence>
<dbReference type="SMART" id="SM00382">
    <property type="entry name" value="AAA"/>
    <property type="match status" value="2"/>
</dbReference>
<evidence type="ECO:0000256" key="8">
    <source>
        <dbReference type="SAM" id="SignalP"/>
    </source>
</evidence>
<name>A0ABR1FGS0_AURAN</name>
<dbReference type="CDD" id="cd00009">
    <property type="entry name" value="AAA"/>
    <property type="match status" value="1"/>
</dbReference>
<feature type="coiled-coil region" evidence="6">
    <location>
        <begin position="482"/>
        <end position="568"/>
    </location>
</feature>
<keyword evidence="8" id="KW-0732">Signal</keyword>
<dbReference type="SUPFAM" id="SSF81923">
    <property type="entry name" value="Double Clp-N motif"/>
    <property type="match status" value="1"/>
</dbReference>
<dbReference type="EMBL" id="JBBJCI010000427">
    <property type="protein sequence ID" value="KAK7230542.1"/>
    <property type="molecule type" value="Genomic_DNA"/>
</dbReference>
<sequence>MARLGASTLILCAAASAFTSPRHRCLPAPRAARASRPVAMNLGEIRAEQFTEKAWSALEASGAGATARKGGVVEPEDLLVAMLKQDSNGLLNRALRLCEPPADERVLRRLADEKLSGLPRVDGAQPRFGPRTEAAIGDALKLSKEFKDAYVSNEIVGLALHTPQACGELFEKAGCNAATLRTAVKKLRGESTVQSRTPEASMDALNTYGKDLTALARAAKERDMPNFKGSYLGRFPLALAKAGKLDPVIGRDDEIKRAIQILSRRTKNNACLVGEPGVGKTAIAEGLAQRVVDGNVPEALKGRTIVSLDMGLLIAGAKYRGEFEERLKAVIDEVETAAGNIILFIDEIHTVVGAGASGGGGAMDASNLLKPALARGELRCVGATTVAEYRQHIESDKALERRFQKVVIAEPDVEATVSILRGLKPKYELHHGIRVLDSALVAAARLSDRYVSGRFMPDKAIDVVDEAAAKLNNEVTSRPPALDAADREVVELEMEKVSLTSSSIATANPIEDASQRVAEIDARLAELEDLQRQLVATWELQKSSVGGVGDVKQQIADKLKEAEQFEERMEFEKGAEVRYTVIPELERKLAAIEDALDQDKGSMVARDTVTPDDVAAVVAAWTGVSAARLVSTERQKLLDLEATLAARVVGQPDACALVADAVRRSKAGLGDPSKPIAAFAFLGPTGVGKTELAKTLAAEVFDDADALVRFDMSEFSEKHTVRNRPYCVLLFDEMEKAHPDVFDTFLQLLDDGILTDGQGLTVNFRDAIVLFTSNAVWKPNLQPDFNLILESVADFAAADAADGDDAGGAAELSEIKRQVLDAMRAKFRPEFLNRLDEIVVFNPLRKSMLADIVELEVNAVAKRLNASHAAGLVLDAGAVEHLATPGSARTSTAGSGRPDQTVKCSSSATSTSGFDAAYGARPLKRLVTKSLETPLSRAILSGGLKSGDVAHFTVRNERLVLDVRAPSDDAPPPADADAEEEEDAAPPTKKSRSLSR</sequence>
<reference evidence="10 11" key="1">
    <citation type="submission" date="2024-03" db="EMBL/GenBank/DDBJ databases">
        <title>Aureococcus anophagefferens CCMP1851 and Kratosvirus quantuckense: Draft genome of a second virus-susceptible host strain in the model system.</title>
        <authorList>
            <person name="Chase E."/>
            <person name="Truchon A.R."/>
            <person name="Schepens W."/>
            <person name="Wilhelm S.W."/>
        </authorList>
    </citation>
    <scope>NUCLEOTIDE SEQUENCE [LARGE SCALE GENOMIC DNA]</scope>
    <source>
        <strain evidence="10 11">CCMP1851</strain>
    </source>
</reference>
<dbReference type="InterPro" id="IPR004176">
    <property type="entry name" value="Clp_R_N"/>
</dbReference>
<dbReference type="PANTHER" id="PTHR11638:SF18">
    <property type="entry name" value="HEAT SHOCK PROTEIN 104"/>
    <property type="match status" value="1"/>
</dbReference>
<evidence type="ECO:0000256" key="4">
    <source>
        <dbReference type="ARBA" id="ARBA00023186"/>
    </source>
</evidence>
<dbReference type="InterPro" id="IPR050130">
    <property type="entry name" value="ClpA_ClpB"/>
</dbReference>
<feature type="domain" description="Clp R" evidence="9">
    <location>
        <begin position="47"/>
        <end position="190"/>
    </location>
</feature>
<dbReference type="Pfam" id="PF07724">
    <property type="entry name" value="AAA_2"/>
    <property type="match status" value="1"/>
</dbReference>
<evidence type="ECO:0000256" key="3">
    <source>
        <dbReference type="ARBA" id="ARBA00022840"/>
    </source>
</evidence>
<gene>
    <name evidence="10" type="primary">HSP104</name>
    <name evidence="10" type="ORF">SO694_0007901</name>
</gene>
<dbReference type="SMART" id="SM01086">
    <property type="entry name" value="ClpB_D2-small"/>
    <property type="match status" value="1"/>
</dbReference>
<feature type="region of interest" description="Disordered" evidence="7">
    <location>
        <begin position="885"/>
        <end position="910"/>
    </location>
</feature>
<dbReference type="Gene3D" id="1.10.1780.10">
    <property type="entry name" value="Clp, N-terminal domain"/>
    <property type="match status" value="1"/>
</dbReference>
<dbReference type="InterPro" id="IPR003593">
    <property type="entry name" value="AAA+_ATPase"/>
</dbReference>
<dbReference type="Pfam" id="PF02861">
    <property type="entry name" value="Clp_N"/>
    <property type="match status" value="1"/>
</dbReference>
<dbReference type="SUPFAM" id="SSF52540">
    <property type="entry name" value="P-loop containing nucleoside triphosphate hydrolases"/>
    <property type="match status" value="2"/>
</dbReference>
<dbReference type="InterPro" id="IPR018368">
    <property type="entry name" value="ClpA/B_CS1"/>
</dbReference>
<evidence type="ECO:0000256" key="2">
    <source>
        <dbReference type="ARBA" id="ARBA00022741"/>
    </source>
</evidence>
<dbReference type="Pfam" id="PF10431">
    <property type="entry name" value="ClpB_D2-small"/>
    <property type="match status" value="1"/>
</dbReference>
<dbReference type="InterPro" id="IPR041546">
    <property type="entry name" value="ClpA/ClpB_AAA_lid"/>
</dbReference>
<evidence type="ECO:0000259" key="9">
    <source>
        <dbReference type="PROSITE" id="PS51903"/>
    </source>
</evidence>
<dbReference type="Gene3D" id="3.40.50.300">
    <property type="entry name" value="P-loop containing nucleotide triphosphate hydrolases"/>
    <property type="match status" value="3"/>
</dbReference>
<keyword evidence="11" id="KW-1185">Reference proteome</keyword>
<comment type="caution">
    <text evidence="10">The sequence shown here is derived from an EMBL/GenBank/DDBJ whole genome shotgun (WGS) entry which is preliminary data.</text>
</comment>
<keyword evidence="1 5" id="KW-0677">Repeat</keyword>
<evidence type="ECO:0000256" key="7">
    <source>
        <dbReference type="SAM" id="MobiDB-lite"/>
    </source>
</evidence>
<evidence type="ECO:0000256" key="6">
    <source>
        <dbReference type="SAM" id="Coils"/>
    </source>
</evidence>
<dbReference type="Pfam" id="PF17871">
    <property type="entry name" value="AAA_lid_9"/>
    <property type="match status" value="1"/>
</dbReference>
<proteinExistence type="predicted"/>
<feature type="chain" id="PRO_5045125317" evidence="8">
    <location>
        <begin position="18"/>
        <end position="996"/>
    </location>
</feature>
<dbReference type="InterPro" id="IPR003959">
    <property type="entry name" value="ATPase_AAA_core"/>
</dbReference>
<evidence type="ECO:0000256" key="1">
    <source>
        <dbReference type="ARBA" id="ARBA00022737"/>
    </source>
</evidence>
<keyword evidence="2" id="KW-0547">Nucleotide-binding</keyword>
<dbReference type="InterPro" id="IPR036628">
    <property type="entry name" value="Clp_N_dom_sf"/>
</dbReference>
<organism evidence="10 11">
    <name type="scientific">Aureococcus anophagefferens</name>
    <name type="common">Harmful bloom alga</name>
    <dbReference type="NCBI Taxonomy" id="44056"/>
    <lineage>
        <taxon>Eukaryota</taxon>
        <taxon>Sar</taxon>
        <taxon>Stramenopiles</taxon>
        <taxon>Ochrophyta</taxon>
        <taxon>Pelagophyceae</taxon>
        <taxon>Pelagomonadales</taxon>
        <taxon>Pelagomonadaceae</taxon>
        <taxon>Aureococcus</taxon>
    </lineage>
</organism>
<feature type="signal peptide" evidence="8">
    <location>
        <begin position="1"/>
        <end position="17"/>
    </location>
</feature>
<dbReference type="PROSITE" id="PS00870">
    <property type="entry name" value="CLPAB_1"/>
    <property type="match status" value="1"/>
</dbReference>
<keyword evidence="4" id="KW-0143">Chaperone</keyword>
<dbReference type="Pfam" id="PF00004">
    <property type="entry name" value="AAA"/>
    <property type="match status" value="1"/>
</dbReference>
<dbReference type="Proteomes" id="UP001363151">
    <property type="component" value="Unassembled WGS sequence"/>
</dbReference>
<evidence type="ECO:0000313" key="11">
    <source>
        <dbReference type="Proteomes" id="UP001363151"/>
    </source>
</evidence>
<feature type="region of interest" description="Disordered" evidence="7">
    <location>
        <begin position="958"/>
        <end position="996"/>
    </location>
</feature>
<evidence type="ECO:0000256" key="5">
    <source>
        <dbReference type="PROSITE-ProRule" id="PRU01251"/>
    </source>
</evidence>